<evidence type="ECO:0000256" key="3">
    <source>
        <dbReference type="ARBA" id="ARBA00023274"/>
    </source>
</evidence>
<proteinExistence type="inferred from homology"/>
<accession>A0A2H4R8C1</accession>
<evidence type="ECO:0000313" key="5">
    <source>
        <dbReference type="EMBL" id="ATY40900.1"/>
    </source>
</evidence>
<dbReference type="InterPro" id="IPR005679">
    <property type="entry name" value="Ribosomal_uS12_bac"/>
</dbReference>
<dbReference type="GO" id="GO:0006412">
    <property type="term" value="P:translation"/>
    <property type="evidence" value="ECO:0007669"/>
    <property type="project" value="InterPro"/>
</dbReference>
<dbReference type="CDD" id="cd03368">
    <property type="entry name" value="Ribosomal_S12"/>
    <property type="match status" value="1"/>
</dbReference>
<dbReference type="PROSITE" id="PS00055">
    <property type="entry name" value="RIBOSOMAL_S12"/>
    <property type="match status" value="1"/>
</dbReference>
<dbReference type="InterPro" id="IPR006032">
    <property type="entry name" value="Ribosomal_uS12"/>
</dbReference>
<keyword evidence="2 4" id="KW-0689">Ribosomal protein</keyword>
<dbReference type="AlphaFoldDB" id="A0A2H4R8C1"/>
<dbReference type="GO" id="GO:0003735">
    <property type="term" value="F:structural constituent of ribosome"/>
    <property type="evidence" value="ECO:0007669"/>
    <property type="project" value="InterPro"/>
</dbReference>
<dbReference type="PANTHER" id="PTHR11652">
    <property type="entry name" value="30S RIBOSOMAL PROTEIN S12 FAMILY MEMBER"/>
    <property type="match status" value="1"/>
</dbReference>
<comment type="similarity">
    <text evidence="1 4">Belongs to the universal ribosomal protein uS12 family.</text>
</comment>
<gene>
    <name evidence="5" type="primary">rps12</name>
</gene>
<keyword evidence="3 4" id="KW-0687">Ribonucleoprotein</keyword>
<evidence type="ECO:0000256" key="4">
    <source>
        <dbReference type="RuleBase" id="RU003622"/>
    </source>
</evidence>
<evidence type="ECO:0000256" key="1">
    <source>
        <dbReference type="ARBA" id="ARBA00005657"/>
    </source>
</evidence>
<dbReference type="Gene3D" id="2.40.50.140">
    <property type="entry name" value="Nucleic acid-binding proteins"/>
    <property type="match status" value="1"/>
</dbReference>
<geneLocation type="mitochondrion" evidence="5"/>
<dbReference type="InterPro" id="IPR012340">
    <property type="entry name" value="NA-bd_OB-fold"/>
</dbReference>
<reference evidence="5" key="1">
    <citation type="journal article" date="2017" name="Curr. Biol.">
        <title>A New Lineage of Eukaryotes Illuminates Early Mitochondrial Genome Reduction.</title>
        <authorList>
            <person name="Janouskovec J."/>
            <person name="Tikhonenkov D.V."/>
            <person name="Burki F."/>
            <person name="Howe A.T."/>
            <person name="Rohwer F.L."/>
            <person name="Mylnikov A.P."/>
            <person name="Keeling P.J."/>
        </authorList>
    </citation>
    <scope>NUCLEOTIDE SEQUENCE</scope>
</reference>
<dbReference type="GO" id="GO:0015935">
    <property type="term" value="C:small ribosomal subunit"/>
    <property type="evidence" value="ECO:0007669"/>
    <property type="project" value="InterPro"/>
</dbReference>
<dbReference type="PRINTS" id="PR01034">
    <property type="entry name" value="RIBOSOMALS12"/>
</dbReference>
<dbReference type="NCBIfam" id="TIGR00981">
    <property type="entry name" value="rpsL_bact"/>
    <property type="match status" value="1"/>
</dbReference>
<dbReference type="SUPFAM" id="SSF50249">
    <property type="entry name" value="Nucleic acid-binding proteins"/>
    <property type="match status" value="1"/>
</dbReference>
<dbReference type="EMBL" id="MG202007">
    <property type="protein sequence ID" value="ATY40900.1"/>
    <property type="molecule type" value="Genomic_DNA"/>
</dbReference>
<dbReference type="PIRSF" id="PIRSF002133">
    <property type="entry name" value="Ribosomal_S12/S23"/>
    <property type="match status" value="1"/>
</dbReference>
<protein>
    <submittedName>
        <fullName evidence="5">Ribosomal protein S12</fullName>
    </submittedName>
</protein>
<organism evidence="5">
    <name type="scientific">Picobiliphyte sp. MS584-11</name>
    <dbReference type="NCBI Taxonomy" id="1157699"/>
    <lineage>
        <taxon>Eukaryota</taxon>
        <taxon>Eukaryota incertae sedis</taxon>
        <taxon>Picozoa</taxon>
    </lineage>
</organism>
<dbReference type="FunFam" id="2.40.50.140:FF:000099">
    <property type="entry name" value="Ribosomal protein S12, mitochondrial"/>
    <property type="match status" value="1"/>
</dbReference>
<dbReference type="Pfam" id="PF00164">
    <property type="entry name" value="Ribosom_S12_S23"/>
    <property type="match status" value="1"/>
</dbReference>
<sequence length="128" mass="14080">MKLKNPRRSNGHLAGAFRKKKVKSPLLDHCPQKKGVCLQVLTTSPKKPNSANRKIARVKLSNGESITCYLPGEGHKLQKHSVVLVRGGKAKDVPGAKYKAVHGKFDLLGLSKRRTSRSKYGAKRPDSN</sequence>
<name>A0A2H4R8C1_9EUKA</name>
<keyword evidence="5" id="KW-0496">Mitochondrion</keyword>
<evidence type="ECO:0000256" key="2">
    <source>
        <dbReference type="ARBA" id="ARBA00022980"/>
    </source>
</evidence>